<dbReference type="AlphaFoldDB" id="A0A916T952"/>
<dbReference type="Proteomes" id="UP000605148">
    <property type="component" value="Unassembled WGS sequence"/>
</dbReference>
<organism evidence="2 3">
    <name type="scientific">Roseibium aquae</name>
    <dbReference type="NCBI Taxonomy" id="1323746"/>
    <lineage>
        <taxon>Bacteria</taxon>
        <taxon>Pseudomonadati</taxon>
        <taxon>Pseudomonadota</taxon>
        <taxon>Alphaproteobacteria</taxon>
        <taxon>Hyphomicrobiales</taxon>
        <taxon>Stappiaceae</taxon>
        <taxon>Roseibium</taxon>
    </lineage>
</organism>
<evidence type="ECO:0000313" key="2">
    <source>
        <dbReference type="EMBL" id="GGB36409.1"/>
    </source>
</evidence>
<evidence type="ECO:0000259" key="1">
    <source>
        <dbReference type="Pfam" id="PF07238"/>
    </source>
</evidence>
<keyword evidence="3" id="KW-1185">Reference proteome</keyword>
<sequence length="175" mass="19354">MDRLEYLQDNVDATEDVLVVDFDKLSCVTAVLSNVSSWGARLTGKKIGDLHRNIGIRIGDSDRLVKARVMAVKGQDASIVFPQDEEKVSDKRRERRNSVSIPVTITDREGITEISGLIVDAGANGCRISAKGLTALPDEVMLKIKRFEKPVVGEFAWRNETSAGVRLLWNEGEMP</sequence>
<accession>A0A916T952</accession>
<proteinExistence type="predicted"/>
<dbReference type="InterPro" id="IPR009875">
    <property type="entry name" value="PilZ_domain"/>
</dbReference>
<reference evidence="2" key="1">
    <citation type="journal article" date="2014" name="Int. J. Syst. Evol. Microbiol.">
        <title>Complete genome sequence of Corynebacterium casei LMG S-19264T (=DSM 44701T), isolated from a smear-ripened cheese.</title>
        <authorList>
            <consortium name="US DOE Joint Genome Institute (JGI-PGF)"/>
            <person name="Walter F."/>
            <person name="Albersmeier A."/>
            <person name="Kalinowski J."/>
            <person name="Ruckert C."/>
        </authorList>
    </citation>
    <scope>NUCLEOTIDE SEQUENCE</scope>
    <source>
        <strain evidence="2">CGMCC 1.12426</strain>
    </source>
</reference>
<gene>
    <name evidence="2" type="ORF">GCM10011316_05710</name>
</gene>
<comment type="caution">
    <text evidence="2">The sequence shown here is derived from an EMBL/GenBank/DDBJ whole genome shotgun (WGS) entry which is preliminary data.</text>
</comment>
<name>A0A916T952_9HYPH</name>
<feature type="domain" description="PilZ" evidence="1">
    <location>
        <begin position="90"/>
        <end position="166"/>
    </location>
</feature>
<dbReference type="GO" id="GO:0035438">
    <property type="term" value="F:cyclic-di-GMP binding"/>
    <property type="evidence" value="ECO:0007669"/>
    <property type="project" value="InterPro"/>
</dbReference>
<protein>
    <recommendedName>
        <fullName evidence="1">PilZ domain-containing protein</fullName>
    </recommendedName>
</protein>
<dbReference type="Pfam" id="PF07238">
    <property type="entry name" value="PilZ"/>
    <property type="match status" value="1"/>
</dbReference>
<reference evidence="2" key="2">
    <citation type="submission" date="2020-09" db="EMBL/GenBank/DDBJ databases">
        <authorList>
            <person name="Sun Q."/>
            <person name="Zhou Y."/>
        </authorList>
    </citation>
    <scope>NUCLEOTIDE SEQUENCE</scope>
    <source>
        <strain evidence="2">CGMCC 1.12426</strain>
    </source>
</reference>
<dbReference type="OrthoDB" id="7676579at2"/>
<evidence type="ECO:0000313" key="3">
    <source>
        <dbReference type="Proteomes" id="UP000605148"/>
    </source>
</evidence>
<dbReference type="EMBL" id="BMFA01000001">
    <property type="protein sequence ID" value="GGB36409.1"/>
    <property type="molecule type" value="Genomic_DNA"/>
</dbReference>
<dbReference type="SUPFAM" id="SSF141371">
    <property type="entry name" value="PilZ domain-like"/>
    <property type="match status" value="1"/>
</dbReference>
<dbReference type="RefSeq" id="WP_150494230.1">
    <property type="nucleotide sequence ID" value="NZ_BMFA01000001.1"/>
</dbReference>